<protein>
    <submittedName>
        <fullName evidence="3">Alpha/beta hydrolase</fullName>
    </submittedName>
</protein>
<dbReference type="Proteomes" id="UP000481043">
    <property type="component" value="Unassembled WGS sequence"/>
</dbReference>
<comment type="similarity">
    <text evidence="1">Belongs to the AB hydrolase superfamily.</text>
</comment>
<evidence type="ECO:0000313" key="4">
    <source>
        <dbReference type="Proteomes" id="UP000481043"/>
    </source>
</evidence>
<comment type="caution">
    <text evidence="3">The sequence shown here is derived from an EMBL/GenBank/DDBJ whole genome shotgun (WGS) entry which is preliminary data.</text>
</comment>
<accession>A0A6M0Q3D2</accession>
<dbReference type="GO" id="GO:0016787">
    <property type="term" value="F:hydrolase activity"/>
    <property type="evidence" value="ECO:0007669"/>
    <property type="project" value="UniProtKB-KW"/>
</dbReference>
<evidence type="ECO:0000259" key="2">
    <source>
        <dbReference type="Pfam" id="PF12697"/>
    </source>
</evidence>
<evidence type="ECO:0000256" key="1">
    <source>
        <dbReference type="ARBA" id="ARBA00008645"/>
    </source>
</evidence>
<sequence length="268" mass="30053">MKLDVIKRNNVNVTGKGTQAIVLAAGFGCNQNMWKFLIPAFEQNYKIVLFDYVGAGGSDLSAYDSQKYSNLSGYTQDLVDVLDYLDLKDVIFIGHSVSSIIGLLASIEKPTLFKRLIMIGPSPCYINDLPDYYGGFDKEAIDGLFSIMDRNYIGWVNQLAPIIMKNSDRPELTKELADSFCSTDPIIARNFARVTFYSDNRHDLPKAVVPSLILQCSDDTIAPTSVGEYMLRNMPLSQLYYMNTTGHCPHLSHPKETIELIGKYLYDL</sequence>
<dbReference type="InterPro" id="IPR000073">
    <property type="entry name" value="AB_hydrolase_1"/>
</dbReference>
<name>A0A6M0Q3D2_9BACI</name>
<keyword evidence="4" id="KW-1185">Reference proteome</keyword>
<organism evidence="3 4">
    <name type="scientific">Bacillus mesophilus</name>
    <dbReference type="NCBI Taxonomy" id="1808955"/>
    <lineage>
        <taxon>Bacteria</taxon>
        <taxon>Bacillati</taxon>
        <taxon>Bacillota</taxon>
        <taxon>Bacilli</taxon>
        <taxon>Bacillales</taxon>
        <taxon>Bacillaceae</taxon>
        <taxon>Bacillus</taxon>
    </lineage>
</organism>
<dbReference type="AlphaFoldDB" id="A0A6M0Q3D2"/>
<dbReference type="RefSeq" id="WP_163177897.1">
    <property type="nucleotide sequence ID" value="NZ_JAAIWM010000001.1"/>
</dbReference>
<proteinExistence type="inferred from homology"/>
<dbReference type="SUPFAM" id="SSF53474">
    <property type="entry name" value="alpha/beta-Hydrolases"/>
    <property type="match status" value="1"/>
</dbReference>
<gene>
    <name evidence="3" type="ORF">G4D63_03930</name>
</gene>
<reference evidence="3 4" key="1">
    <citation type="submission" date="2020-02" db="EMBL/GenBank/DDBJ databases">
        <title>Bacillus aquiflavi sp. nov., isolated from yellow water of strong flavor Chinese baijiu in Yibin region of China.</title>
        <authorList>
            <person name="Xie J."/>
        </authorList>
    </citation>
    <scope>NUCLEOTIDE SEQUENCE [LARGE SCALE GENOMIC DNA]</scope>
    <source>
        <strain evidence="3 4">SA4</strain>
    </source>
</reference>
<dbReference type="EMBL" id="JAAIWM010000001">
    <property type="protein sequence ID" value="NEY70887.1"/>
    <property type="molecule type" value="Genomic_DNA"/>
</dbReference>
<dbReference type="PROSITE" id="PS51257">
    <property type="entry name" value="PROKAR_LIPOPROTEIN"/>
    <property type="match status" value="1"/>
</dbReference>
<evidence type="ECO:0000313" key="3">
    <source>
        <dbReference type="EMBL" id="NEY70887.1"/>
    </source>
</evidence>
<dbReference type="PANTHER" id="PTHR43039">
    <property type="entry name" value="ESTERASE-RELATED"/>
    <property type="match status" value="1"/>
</dbReference>
<feature type="domain" description="AB hydrolase-1" evidence="2">
    <location>
        <begin position="21"/>
        <end position="259"/>
    </location>
</feature>
<dbReference type="InterPro" id="IPR029058">
    <property type="entry name" value="AB_hydrolase_fold"/>
</dbReference>
<dbReference type="Gene3D" id="3.40.50.1820">
    <property type="entry name" value="alpha/beta hydrolase"/>
    <property type="match status" value="1"/>
</dbReference>
<keyword evidence="3" id="KW-0378">Hydrolase</keyword>
<dbReference type="PRINTS" id="PR00111">
    <property type="entry name" value="ABHYDROLASE"/>
</dbReference>
<dbReference type="Pfam" id="PF12697">
    <property type="entry name" value="Abhydrolase_6"/>
    <property type="match status" value="1"/>
</dbReference>